<feature type="chain" id="PRO_5016263808" description="Cell wall protein YJL171C/Tos1 C-terminal domain-containing protein" evidence="1">
    <location>
        <begin position="19"/>
        <end position="182"/>
    </location>
</feature>
<proteinExistence type="predicted"/>
<keyword evidence="1" id="KW-0732">Signal</keyword>
<organism evidence="2 3">
    <name type="scientific">Jaminaea rosea</name>
    <dbReference type="NCBI Taxonomy" id="1569628"/>
    <lineage>
        <taxon>Eukaryota</taxon>
        <taxon>Fungi</taxon>
        <taxon>Dikarya</taxon>
        <taxon>Basidiomycota</taxon>
        <taxon>Ustilaginomycotina</taxon>
        <taxon>Exobasidiomycetes</taxon>
        <taxon>Microstromatales</taxon>
        <taxon>Microstromatales incertae sedis</taxon>
        <taxon>Jaminaea</taxon>
    </lineage>
</organism>
<feature type="signal peptide" evidence="1">
    <location>
        <begin position="1"/>
        <end position="18"/>
    </location>
</feature>
<dbReference type="Proteomes" id="UP000245884">
    <property type="component" value="Unassembled WGS sequence"/>
</dbReference>
<evidence type="ECO:0000313" key="3">
    <source>
        <dbReference type="Proteomes" id="UP000245884"/>
    </source>
</evidence>
<dbReference type="GeneID" id="37031414"/>
<evidence type="ECO:0000256" key="1">
    <source>
        <dbReference type="SAM" id="SignalP"/>
    </source>
</evidence>
<sequence>MLARLTLLLAGLATMLAAAPPPPAIRRASIAQHCNGDPSTHCIYTPPQESIADCGCLPVKVFRGQAIDQQVDAIGSITYLLTESASAYTTVKCAKGGGENFFVIYMDKDYSSIQHYPNSTGLATMGFNDGSGAHVRPHDQATPQTSVHYLRCVCLGFIPQPAPGSTVSTRMRGVDATVHCPF</sequence>
<dbReference type="EMBL" id="KZ819671">
    <property type="protein sequence ID" value="PWN26614.1"/>
    <property type="molecule type" value="Genomic_DNA"/>
</dbReference>
<dbReference type="AlphaFoldDB" id="A0A316UNT3"/>
<gene>
    <name evidence="2" type="ORF">BDZ90DRAFT_43872</name>
</gene>
<evidence type="ECO:0008006" key="4">
    <source>
        <dbReference type="Google" id="ProtNLM"/>
    </source>
</evidence>
<protein>
    <recommendedName>
        <fullName evidence="4">Cell wall protein YJL171C/Tos1 C-terminal domain-containing protein</fullName>
    </recommendedName>
</protein>
<accession>A0A316UNT3</accession>
<evidence type="ECO:0000313" key="2">
    <source>
        <dbReference type="EMBL" id="PWN26614.1"/>
    </source>
</evidence>
<keyword evidence="3" id="KW-1185">Reference proteome</keyword>
<dbReference type="RefSeq" id="XP_025361226.1">
    <property type="nucleotide sequence ID" value="XM_025509591.1"/>
</dbReference>
<reference evidence="2 3" key="1">
    <citation type="journal article" date="2018" name="Mol. Biol. Evol.">
        <title>Broad Genomic Sampling Reveals a Smut Pathogenic Ancestry of the Fungal Clade Ustilaginomycotina.</title>
        <authorList>
            <person name="Kijpornyongpan T."/>
            <person name="Mondo S.J."/>
            <person name="Barry K."/>
            <person name="Sandor L."/>
            <person name="Lee J."/>
            <person name="Lipzen A."/>
            <person name="Pangilinan J."/>
            <person name="LaButti K."/>
            <person name="Hainaut M."/>
            <person name="Henrissat B."/>
            <person name="Grigoriev I.V."/>
            <person name="Spatafora J.W."/>
            <person name="Aime M.C."/>
        </authorList>
    </citation>
    <scope>NUCLEOTIDE SEQUENCE [LARGE SCALE GENOMIC DNA]</scope>
    <source>
        <strain evidence="2 3">MCA 5214</strain>
    </source>
</reference>
<name>A0A316UNT3_9BASI</name>